<reference evidence="2 3" key="1">
    <citation type="journal article" date="2017" name="Gigascience">
        <title>Draft genome of the honey bee ectoparasitic mite, Tropilaelaps mercedesae, is shaped by the parasitic life history.</title>
        <authorList>
            <person name="Dong X."/>
            <person name="Armstrong S.D."/>
            <person name="Xia D."/>
            <person name="Makepeace B.L."/>
            <person name="Darby A.C."/>
            <person name="Kadowaki T."/>
        </authorList>
    </citation>
    <scope>NUCLEOTIDE SEQUENCE [LARGE SCALE GENOMIC DNA]</scope>
    <source>
        <strain evidence="2">Wuxi-XJTLU</strain>
    </source>
</reference>
<keyword evidence="1" id="KW-0812">Transmembrane</keyword>
<evidence type="ECO:0000256" key="1">
    <source>
        <dbReference type="SAM" id="Phobius"/>
    </source>
</evidence>
<comment type="caution">
    <text evidence="2">The sequence shown here is derived from an EMBL/GenBank/DDBJ whole genome shotgun (WGS) entry which is preliminary data.</text>
</comment>
<gene>
    <name evidence="2" type="ORF">BIW11_02430</name>
</gene>
<evidence type="ECO:0000313" key="2">
    <source>
        <dbReference type="EMBL" id="OQR80211.1"/>
    </source>
</evidence>
<accession>A0A1V9Y3C8</accession>
<name>A0A1V9Y3C8_9ACAR</name>
<dbReference type="AlphaFoldDB" id="A0A1V9Y3C8"/>
<dbReference type="EMBL" id="MNPL01000229">
    <property type="protein sequence ID" value="OQR80211.1"/>
    <property type="molecule type" value="Genomic_DNA"/>
</dbReference>
<protein>
    <submittedName>
        <fullName evidence="2">Uncharacterized protein</fullName>
    </submittedName>
</protein>
<sequence length="89" mass="9693">MSIFRTSVMGRKSQLPTIRRKIPYGSVSPGQVSLILVTVIFANIFAVATASDGVTLPVVEKPYYVTTTIFLRNLLSISLAITDHRGPLS</sequence>
<proteinExistence type="predicted"/>
<dbReference type="InParanoid" id="A0A1V9Y3C8"/>
<dbReference type="Proteomes" id="UP000192247">
    <property type="component" value="Unassembled WGS sequence"/>
</dbReference>
<organism evidence="2 3">
    <name type="scientific">Tropilaelaps mercedesae</name>
    <dbReference type="NCBI Taxonomy" id="418985"/>
    <lineage>
        <taxon>Eukaryota</taxon>
        <taxon>Metazoa</taxon>
        <taxon>Ecdysozoa</taxon>
        <taxon>Arthropoda</taxon>
        <taxon>Chelicerata</taxon>
        <taxon>Arachnida</taxon>
        <taxon>Acari</taxon>
        <taxon>Parasitiformes</taxon>
        <taxon>Mesostigmata</taxon>
        <taxon>Gamasina</taxon>
        <taxon>Dermanyssoidea</taxon>
        <taxon>Laelapidae</taxon>
        <taxon>Tropilaelaps</taxon>
    </lineage>
</organism>
<evidence type="ECO:0000313" key="3">
    <source>
        <dbReference type="Proteomes" id="UP000192247"/>
    </source>
</evidence>
<keyword evidence="1" id="KW-0472">Membrane</keyword>
<keyword evidence="1" id="KW-1133">Transmembrane helix</keyword>
<keyword evidence="3" id="KW-1185">Reference proteome</keyword>
<feature type="transmembrane region" description="Helical" evidence="1">
    <location>
        <begin position="21"/>
        <end position="50"/>
    </location>
</feature>